<dbReference type="Proteomes" id="UP001438953">
    <property type="component" value="Unassembled WGS sequence"/>
</dbReference>
<evidence type="ECO:0000256" key="1">
    <source>
        <dbReference type="SAM" id="SignalP"/>
    </source>
</evidence>
<evidence type="ECO:0000313" key="2">
    <source>
        <dbReference type="EMBL" id="MER5173038.1"/>
    </source>
</evidence>
<dbReference type="InterPro" id="IPR006311">
    <property type="entry name" value="TAT_signal"/>
</dbReference>
<protein>
    <submittedName>
        <fullName evidence="2">Sugar dehydrogenase complex small subunit</fullName>
    </submittedName>
</protein>
<comment type="caution">
    <text evidence="2">The sequence shown here is derived from an EMBL/GenBank/DDBJ whole genome shotgun (WGS) entry which is preliminary data.</text>
</comment>
<proteinExistence type="predicted"/>
<dbReference type="InterPro" id="IPR024651">
    <property type="entry name" value="FAD-SLDH_ssu"/>
</dbReference>
<dbReference type="PROSITE" id="PS51318">
    <property type="entry name" value="TAT"/>
    <property type="match status" value="1"/>
</dbReference>
<organism evidence="2 3">
    <name type="scientific">Thioclava kandeliae</name>
    <dbReference type="NCBI Taxonomy" id="3070818"/>
    <lineage>
        <taxon>Bacteria</taxon>
        <taxon>Pseudomonadati</taxon>
        <taxon>Pseudomonadota</taxon>
        <taxon>Alphaproteobacteria</taxon>
        <taxon>Rhodobacterales</taxon>
        <taxon>Paracoccaceae</taxon>
        <taxon>Thioclava</taxon>
    </lineage>
</organism>
<reference evidence="2 3" key="1">
    <citation type="submission" date="2024-01" db="EMBL/GenBank/DDBJ databases">
        <authorList>
            <person name="Deng Y."/>
            <person name="Su J."/>
        </authorList>
    </citation>
    <scope>NUCLEOTIDE SEQUENCE [LARGE SCALE GENOMIC DNA]</scope>
    <source>
        <strain evidence="2 3">CPCC 100088</strain>
    </source>
</reference>
<keyword evidence="3" id="KW-1185">Reference proteome</keyword>
<dbReference type="EMBL" id="JAYWLC010000014">
    <property type="protein sequence ID" value="MER5173038.1"/>
    <property type="molecule type" value="Genomic_DNA"/>
</dbReference>
<dbReference type="Pfam" id="PF12318">
    <property type="entry name" value="FAD-SLDH"/>
    <property type="match status" value="1"/>
</dbReference>
<evidence type="ECO:0000313" key="3">
    <source>
        <dbReference type="Proteomes" id="UP001438953"/>
    </source>
</evidence>
<keyword evidence="1" id="KW-0732">Signal</keyword>
<dbReference type="RefSeq" id="WP_350938221.1">
    <property type="nucleotide sequence ID" value="NZ_JAYWLC010000014.1"/>
</dbReference>
<accession>A0ABV1SJH3</accession>
<feature type="chain" id="PRO_5046947022" evidence="1">
    <location>
        <begin position="33"/>
        <end position="170"/>
    </location>
</feature>
<reference evidence="2 3" key="2">
    <citation type="submission" date="2024-06" db="EMBL/GenBank/DDBJ databases">
        <title>Thioclava kandeliae sp. nov. from a rhizosphere soil sample of Kandelia candel in a mangrove.</title>
        <authorList>
            <person name="Mu T."/>
        </authorList>
    </citation>
    <scope>NUCLEOTIDE SEQUENCE [LARGE SCALE GENOMIC DNA]</scope>
    <source>
        <strain evidence="2 3">CPCC 100088</strain>
    </source>
</reference>
<sequence length="170" mass="18451">MFQSSSRLGRRSFLFGSATALGVASTSAPLWAASDASTVSAFQNVSKMLVNHELDPATGARIAAFAAASYPDLDEILEQISDAATARNSSRVEDFFEDLPEGPLRDFAYWVIAAWYTGSSSGDSDATLFTYEEALLYRPTLDMVPIPTFGFSAPNSWGRELFPLADLPQF</sequence>
<gene>
    <name evidence="2" type="ORF">VSX56_14780</name>
</gene>
<feature type="signal peptide" evidence="1">
    <location>
        <begin position="1"/>
        <end position="32"/>
    </location>
</feature>
<name>A0ABV1SJH3_9RHOB</name>